<gene>
    <name evidence="18" type="primary">uvrA</name>
    <name evidence="18" type="ORF">EPA93_27585</name>
</gene>
<evidence type="ECO:0000256" key="13">
    <source>
        <dbReference type="ARBA" id="ARBA00023204"/>
    </source>
</evidence>
<dbReference type="PROSITE" id="PS00211">
    <property type="entry name" value="ABC_TRANSPORTER_1"/>
    <property type="match status" value="1"/>
</dbReference>
<dbReference type="InterPro" id="IPR004602">
    <property type="entry name" value="UvrA"/>
</dbReference>
<dbReference type="GO" id="GO:0009380">
    <property type="term" value="C:excinuclease repair complex"/>
    <property type="evidence" value="ECO:0007669"/>
    <property type="project" value="InterPro"/>
</dbReference>
<dbReference type="GO" id="GO:0008270">
    <property type="term" value="F:zinc ion binding"/>
    <property type="evidence" value="ECO:0007669"/>
    <property type="project" value="UniProtKB-KW"/>
</dbReference>
<dbReference type="GO" id="GO:0003677">
    <property type="term" value="F:DNA binding"/>
    <property type="evidence" value="ECO:0007669"/>
    <property type="project" value="UniProtKB-KW"/>
</dbReference>
<keyword evidence="9" id="KW-0862">Zinc</keyword>
<keyword evidence="8" id="KW-0863">Zinc-finger</keyword>
<keyword evidence="2" id="KW-0963">Cytoplasm</keyword>
<evidence type="ECO:0000256" key="5">
    <source>
        <dbReference type="ARBA" id="ARBA00022741"/>
    </source>
</evidence>
<dbReference type="InterPro" id="IPR041552">
    <property type="entry name" value="UvrA_DNA-bd"/>
</dbReference>
<evidence type="ECO:0000313" key="18">
    <source>
        <dbReference type="EMBL" id="QBD83609.1"/>
    </source>
</evidence>
<proteinExistence type="inferred from homology"/>
<dbReference type="InterPro" id="IPR003439">
    <property type="entry name" value="ABC_transporter-like_ATP-bd"/>
</dbReference>
<evidence type="ECO:0000256" key="6">
    <source>
        <dbReference type="ARBA" id="ARBA00022763"/>
    </source>
</evidence>
<dbReference type="GO" id="GO:0016887">
    <property type="term" value="F:ATP hydrolysis activity"/>
    <property type="evidence" value="ECO:0007669"/>
    <property type="project" value="InterPro"/>
</dbReference>
<dbReference type="GO" id="GO:0004518">
    <property type="term" value="F:nuclease activity"/>
    <property type="evidence" value="ECO:0007669"/>
    <property type="project" value="UniProtKB-KW"/>
</dbReference>
<evidence type="ECO:0000256" key="1">
    <source>
        <dbReference type="ARBA" id="ARBA00004496"/>
    </source>
</evidence>
<evidence type="ECO:0000256" key="8">
    <source>
        <dbReference type="ARBA" id="ARBA00022771"/>
    </source>
</evidence>
<dbReference type="GO" id="GO:0005524">
    <property type="term" value="F:ATP binding"/>
    <property type="evidence" value="ECO:0007669"/>
    <property type="project" value="UniProtKB-KW"/>
</dbReference>
<keyword evidence="7" id="KW-0228">DNA excision</keyword>
<dbReference type="InterPro" id="IPR027417">
    <property type="entry name" value="P-loop_NTPase"/>
</dbReference>
<name>A0A4P6K5P0_KTERU</name>
<evidence type="ECO:0000256" key="10">
    <source>
        <dbReference type="ARBA" id="ARBA00022840"/>
    </source>
</evidence>
<dbReference type="EMBL" id="CP035758">
    <property type="protein sequence ID" value="QBD83609.1"/>
    <property type="molecule type" value="Genomic_DNA"/>
</dbReference>
<dbReference type="InterPro" id="IPR041102">
    <property type="entry name" value="UvrA_inter"/>
</dbReference>
<dbReference type="Gene3D" id="1.20.1580.10">
    <property type="entry name" value="ABC transporter ATPase like domain"/>
    <property type="match status" value="2"/>
</dbReference>
<keyword evidence="10" id="KW-0067">ATP-binding</keyword>
<organism evidence="18 19">
    <name type="scientific">Ktedonosporobacter rubrisoli</name>
    <dbReference type="NCBI Taxonomy" id="2509675"/>
    <lineage>
        <taxon>Bacteria</taxon>
        <taxon>Bacillati</taxon>
        <taxon>Chloroflexota</taxon>
        <taxon>Ktedonobacteria</taxon>
        <taxon>Ktedonobacterales</taxon>
        <taxon>Ktedonosporobacteraceae</taxon>
        <taxon>Ktedonosporobacter</taxon>
    </lineage>
</organism>
<dbReference type="Proteomes" id="UP000290365">
    <property type="component" value="Chromosome"/>
</dbReference>
<dbReference type="PANTHER" id="PTHR43152">
    <property type="entry name" value="UVRABC SYSTEM PROTEIN A"/>
    <property type="match status" value="1"/>
</dbReference>
<evidence type="ECO:0000256" key="7">
    <source>
        <dbReference type="ARBA" id="ARBA00022769"/>
    </source>
</evidence>
<keyword evidence="11" id="KW-0267">Excision nuclease</keyword>
<dbReference type="InterPro" id="IPR017871">
    <property type="entry name" value="ABC_transporter-like_CS"/>
</dbReference>
<comment type="subcellular location">
    <subcellularLocation>
        <location evidence="1">Cytoplasm</location>
    </subcellularLocation>
</comment>
<keyword evidence="5" id="KW-0547">Nucleotide-binding</keyword>
<dbReference type="Pfam" id="PF00005">
    <property type="entry name" value="ABC_tran"/>
    <property type="match status" value="1"/>
</dbReference>
<dbReference type="AlphaFoldDB" id="A0A4P6K5P0"/>
<dbReference type="Pfam" id="PF17760">
    <property type="entry name" value="UvrA_inter"/>
    <property type="match status" value="1"/>
</dbReference>
<evidence type="ECO:0000256" key="16">
    <source>
        <dbReference type="ARBA" id="ARBA00042156"/>
    </source>
</evidence>
<evidence type="ECO:0000256" key="11">
    <source>
        <dbReference type="ARBA" id="ARBA00022881"/>
    </source>
</evidence>
<dbReference type="KEGG" id="kbs:EPA93_27585"/>
<evidence type="ECO:0000256" key="12">
    <source>
        <dbReference type="ARBA" id="ARBA00023125"/>
    </source>
</evidence>
<evidence type="ECO:0000256" key="4">
    <source>
        <dbReference type="ARBA" id="ARBA00022737"/>
    </source>
</evidence>
<dbReference type="OrthoDB" id="9809851at2"/>
<dbReference type="GO" id="GO:0006289">
    <property type="term" value="P:nucleotide-excision repair"/>
    <property type="evidence" value="ECO:0007669"/>
    <property type="project" value="InterPro"/>
</dbReference>
<keyword evidence="19" id="KW-1185">Reference proteome</keyword>
<evidence type="ECO:0000256" key="2">
    <source>
        <dbReference type="ARBA" id="ARBA00022490"/>
    </source>
</evidence>
<keyword evidence="13" id="KW-0234">DNA repair</keyword>
<keyword evidence="6" id="KW-0227">DNA damage</keyword>
<feature type="domain" description="ABC transporter" evidence="17">
    <location>
        <begin position="606"/>
        <end position="945"/>
    </location>
</feature>
<dbReference type="RefSeq" id="WP_129894672.1">
    <property type="nucleotide sequence ID" value="NZ_CP035758.1"/>
</dbReference>
<keyword evidence="4" id="KW-0677">Repeat</keyword>
<evidence type="ECO:0000313" key="19">
    <source>
        <dbReference type="Proteomes" id="UP000290365"/>
    </source>
</evidence>
<dbReference type="CDD" id="cd03271">
    <property type="entry name" value="ABC_UvrA_II"/>
    <property type="match status" value="1"/>
</dbReference>
<evidence type="ECO:0000256" key="9">
    <source>
        <dbReference type="ARBA" id="ARBA00022833"/>
    </source>
</evidence>
<evidence type="ECO:0000256" key="15">
    <source>
        <dbReference type="ARBA" id="ARBA00039316"/>
    </source>
</evidence>
<dbReference type="Gene3D" id="3.40.50.300">
    <property type="entry name" value="P-loop containing nucleotide triphosphate hydrolases"/>
    <property type="match status" value="2"/>
</dbReference>
<dbReference type="GO" id="GO:0005737">
    <property type="term" value="C:cytoplasm"/>
    <property type="evidence" value="ECO:0007669"/>
    <property type="project" value="UniProtKB-SubCell"/>
</dbReference>
<accession>A0A4P6K5P0</accession>
<keyword evidence="3" id="KW-0479">Metal-binding</keyword>
<dbReference type="Gene3D" id="3.30.1490.20">
    <property type="entry name" value="ATP-grasp fold, A domain"/>
    <property type="match status" value="1"/>
</dbReference>
<evidence type="ECO:0000256" key="3">
    <source>
        <dbReference type="ARBA" id="ARBA00022723"/>
    </source>
</evidence>
<dbReference type="PROSITE" id="PS50893">
    <property type="entry name" value="ABC_TRANSPORTER_2"/>
    <property type="match status" value="1"/>
</dbReference>
<dbReference type="Pfam" id="PF17755">
    <property type="entry name" value="UvrA_DNA-bind"/>
    <property type="match status" value="1"/>
</dbReference>
<sequence>MDTETLRVQGARQHNLKNIDLEIPRNKLVVLTGVSGSGKSSLAFDTIYAEGQRRYVESLSPFVRRFLEKVDKPQLDGISGLSPAVAIEQKTVSKNPRSTVGTITEIINYLRLLYSRVGHVHCPACGNEIKRRSATEMLKRLRALPAGTTFRLLVPLSARRGEELTARLARLAAQGYTAVRLAGRIQTIKDVRLEQEREYSVELLVKQDSVPETELDGWSEQLALTIKRALRLSDRTLIVELGQGLEVFLSEELVCAYCGTQVPFLSSQHFSQFSPVGMCPDCHGMGTRMEIDLGQIISDPTLTIRQGALRWYGDMRKKGSYKRGFVESVTQHYGADIDTPWQDLPARVREVILYGSGEERIRIKSLLESSGRTYEVTDSVPGVVNEIARLFRQTTSEHSKRWSSSFMSHQTCSTCQGTGLMAAASKVTLGGLSIIEIGELSIAELRKWLDKLQESLSDEELAIAAEILLESRLRVGFLLDVGLHYLSLNRTAPTLSGGEGQRLRLASQLGSGLTGLLYVLDEPSIGLHARDQQALLKTLLQLRDMGNSVLVVEHDETFMRAADWLIDVGPGAGVAGGNIVAAGTPEEVARHPASLTGRYLRGELRISAPGAAKRRQPTRGWLALEGARLHNLKQVTARFPLGLFICMTGVSGSGKSSLINGTLSPALKRHLHGEDEPGGPFERLTGLSELKGLVNVTQDPIGRTPRSNPATYVGIFDEIRTLFAGTELAIKRGYKADRFSFNVEGGRCETCKGQGQISIEMHFLADVWVPCRDCQGTRFNNETLAVRYQGKHIAEVLAMDVREAIDFFGASPKITRVLQTLSDVGLDYVQLGQSATTFSGGEAQRIKLARELSRQATGRTLYILDEPTTGLHFADVQRLLDVLQRLVERGNTVIVIEHHLDVIKAADWIIDMGPEGGRNGGRIIAEGTPEQVAASAQSYTGKFLQALLA</sequence>
<keyword evidence="12" id="KW-0238">DNA-binding</keyword>
<dbReference type="SUPFAM" id="SSF52540">
    <property type="entry name" value="P-loop containing nucleoside triphosphate hydrolases"/>
    <property type="match status" value="2"/>
</dbReference>
<protein>
    <recommendedName>
        <fullName evidence="15">UvrABC system protein A</fullName>
    </recommendedName>
    <alternativeName>
        <fullName evidence="16">Excinuclease ABC subunit A</fullName>
    </alternativeName>
</protein>
<evidence type="ECO:0000259" key="17">
    <source>
        <dbReference type="PROSITE" id="PS50893"/>
    </source>
</evidence>
<dbReference type="Gene3D" id="1.10.8.280">
    <property type="entry name" value="ABC transporter ATPase domain-like"/>
    <property type="match status" value="1"/>
</dbReference>
<reference evidence="18 19" key="1">
    <citation type="submission" date="2019-01" db="EMBL/GenBank/DDBJ databases">
        <title>Ktedonosporobacter rubrisoli SCAWS-G2.</title>
        <authorList>
            <person name="Huang Y."/>
            <person name="Yan B."/>
        </authorList>
    </citation>
    <scope>NUCLEOTIDE SEQUENCE [LARGE SCALE GENOMIC DNA]</scope>
    <source>
        <strain evidence="18 19">SCAWS-G2</strain>
    </source>
</reference>
<dbReference type="NCBIfam" id="NF001503">
    <property type="entry name" value="PRK00349.1"/>
    <property type="match status" value="1"/>
</dbReference>
<dbReference type="PANTHER" id="PTHR43152:SF2">
    <property type="entry name" value="DRUG RESISTANCE ABC TRANSPORTER"/>
    <property type="match status" value="1"/>
</dbReference>
<dbReference type="InterPro" id="IPR013815">
    <property type="entry name" value="ATP_grasp_subdomain_1"/>
</dbReference>
<comment type="similarity">
    <text evidence="14">Belongs to the ABC transporter superfamily. UvrA family.</text>
</comment>
<evidence type="ECO:0000256" key="14">
    <source>
        <dbReference type="ARBA" id="ARBA00038000"/>
    </source>
</evidence>
<dbReference type="NCBIfam" id="TIGR00630">
    <property type="entry name" value="uvra"/>
    <property type="match status" value="1"/>
</dbReference>